<feature type="compositionally biased region" description="Basic and acidic residues" evidence="2">
    <location>
        <begin position="292"/>
        <end position="312"/>
    </location>
</feature>
<evidence type="ECO:0000313" key="4">
    <source>
        <dbReference type="EMBL" id="GAA0183690.1"/>
    </source>
</evidence>
<feature type="compositionally biased region" description="Acidic residues" evidence="2">
    <location>
        <begin position="208"/>
        <end position="218"/>
    </location>
</feature>
<evidence type="ECO:0000256" key="1">
    <source>
        <dbReference type="SAM" id="Coils"/>
    </source>
</evidence>
<feature type="coiled-coil region" evidence="1">
    <location>
        <begin position="226"/>
        <end position="257"/>
    </location>
</feature>
<name>A0AAV3RSZ3_LITER</name>
<protein>
    <submittedName>
        <fullName evidence="4">Uncharacterized protein</fullName>
    </submittedName>
</protein>
<dbReference type="AlphaFoldDB" id="A0AAV3RSZ3"/>
<evidence type="ECO:0000256" key="2">
    <source>
        <dbReference type="SAM" id="MobiDB-lite"/>
    </source>
</evidence>
<evidence type="ECO:0000313" key="5">
    <source>
        <dbReference type="Proteomes" id="UP001454036"/>
    </source>
</evidence>
<keyword evidence="1" id="KW-0175">Coiled coil</keyword>
<feature type="region of interest" description="Disordered" evidence="2">
    <location>
        <begin position="196"/>
        <end position="226"/>
    </location>
</feature>
<evidence type="ECO:0000256" key="3">
    <source>
        <dbReference type="SAM" id="Phobius"/>
    </source>
</evidence>
<keyword evidence="3" id="KW-1133">Transmembrane helix</keyword>
<reference evidence="4 5" key="1">
    <citation type="submission" date="2024-01" db="EMBL/GenBank/DDBJ databases">
        <title>The complete chloroplast genome sequence of Lithospermum erythrorhizon: insights into the phylogenetic relationship among Boraginaceae species and the maternal lineages of purple gromwells.</title>
        <authorList>
            <person name="Okada T."/>
            <person name="Watanabe K."/>
        </authorList>
    </citation>
    <scope>NUCLEOTIDE SEQUENCE [LARGE SCALE GENOMIC DNA]</scope>
</reference>
<keyword evidence="5" id="KW-1185">Reference proteome</keyword>
<gene>
    <name evidence="4" type="ORF">LIER_31059</name>
</gene>
<feature type="region of interest" description="Disordered" evidence="2">
    <location>
        <begin position="289"/>
        <end position="331"/>
    </location>
</feature>
<sequence>MAATTSSLLLLQSTISTTKFSKTPIPIVSCISISRPRRPNFRKNYLRPKLLKTISTSPSQIPDVTLFLPPQKDSNLPTIDQFQEKVNEVKIQEFDQFGASVEIDSGKVGMFTKNSFMKFGFWLVGAFVFQTVCAIWVFKGNYQSVDNELEMGVNGERNSRMNNIVNGNVILGTIDEPMQKKIEEIRVMAREARDRERLEREENGLDGNESDFEDDEEEGFGKSGIEKEVNERLNKLKEKLEKNRDKIPKRLENLKGDSVMEGKEKNGLTSNLGNEALIFKKRYKYKGSFSNEMDRPKGFSVPSEKDHNKVEENSLNSENEVSGSDLADGSNILDDDLRLKLDIPDSNMRNISNDTERRRQGRNIDVAEHKPPKVQDRNNDGPVAVTSDSRDPSILKASEVTNYQNRTSSGNSLGGRQQLKQSGSSKKPHTGSEWWEKLPYVLVILMQQGDDGDKVRGLYTLKSGSGGESELSHIVAFQDRGDATNFCYLLQLYFEDLGDFSIDVIPLSMKVRSLSNSHELKEAMKSNTKRVIVVKKGQLQLFAGQPISDVEMALRSLMEQD</sequence>
<feature type="compositionally biased region" description="Polar residues" evidence="2">
    <location>
        <begin position="399"/>
        <end position="425"/>
    </location>
</feature>
<dbReference type="EMBL" id="BAABME010011392">
    <property type="protein sequence ID" value="GAA0183690.1"/>
    <property type="molecule type" value="Genomic_DNA"/>
</dbReference>
<proteinExistence type="predicted"/>
<keyword evidence="3" id="KW-0472">Membrane</keyword>
<organism evidence="4 5">
    <name type="scientific">Lithospermum erythrorhizon</name>
    <name type="common">Purple gromwell</name>
    <name type="synonym">Lithospermum officinale var. erythrorhizon</name>
    <dbReference type="NCBI Taxonomy" id="34254"/>
    <lineage>
        <taxon>Eukaryota</taxon>
        <taxon>Viridiplantae</taxon>
        <taxon>Streptophyta</taxon>
        <taxon>Embryophyta</taxon>
        <taxon>Tracheophyta</taxon>
        <taxon>Spermatophyta</taxon>
        <taxon>Magnoliopsida</taxon>
        <taxon>eudicotyledons</taxon>
        <taxon>Gunneridae</taxon>
        <taxon>Pentapetalae</taxon>
        <taxon>asterids</taxon>
        <taxon>lamiids</taxon>
        <taxon>Boraginales</taxon>
        <taxon>Boraginaceae</taxon>
        <taxon>Boraginoideae</taxon>
        <taxon>Lithospermeae</taxon>
        <taxon>Lithospermum</taxon>
    </lineage>
</organism>
<keyword evidence="3" id="KW-0812">Transmembrane</keyword>
<dbReference type="PANTHER" id="PTHR34962">
    <property type="entry name" value="EMBRYO DEFECTIVE 1703-RELATED"/>
    <property type="match status" value="1"/>
</dbReference>
<feature type="compositionally biased region" description="Basic and acidic residues" evidence="2">
    <location>
        <begin position="365"/>
        <end position="379"/>
    </location>
</feature>
<feature type="transmembrane region" description="Helical" evidence="3">
    <location>
        <begin position="119"/>
        <end position="138"/>
    </location>
</feature>
<comment type="caution">
    <text evidence="4">The sequence shown here is derived from an EMBL/GenBank/DDBJ whole genome shotgun (WGS) entry which is preliminary data.</text>
</comment>
<accession>A0AAV3RSZ3</accession>
<feature type="compositionally biased region" description="Low complexity" evidence="2">
    <location>
        <begin position="313"/>
        <end position="324"/>
    </location>
</feature>
<dbReference type="Proteomes" id="UP001454036">
    <property type="component" value="Unassembled WGS sequence"/>
</dbReference>
<dbReference type="PANTHER" id="PTHR34962:SF3">
    <property type="entry name" value="ABC SUBFAMILY C PROTEIN"/>
    <property type="match status" value="1"/>
</dbReference>
<feature type="region of interest" description="Disordered" evidence="2">
    <location>
        <begin position="345"/>
        <end position="431"/>
    </location>
</feature>